<evidence type="ECO:0000259" key="1">
    <source>
        <dbReference type="Pfam" id="PF19783"/>
    </source>
</evidence>
<evidence type="ECO:0000313" key="2">
    <source>
        <dbReference type="EMBL" id="MDJ1500443.1"/>
    </source>
</evidence>
<name>A0AAE3UC17_9BACT</name>
<dbReference type="Pfam" id="PF19783">
    <property type="entry name" value="DUF6268"/>
    <property type="match status" value="1"/>
</dbReference>
<organism evidence="2 3">
    <name type="scientific">Xanthocytophaga agilis</name>
    <dbReference type="NCBI Taxonomy" id="3048010"/>
    <lineage>
        <taxon>Bacteria</taxon>
        <taxon>Pseudomonadati</taxon>
        <taxon>Bacteroidota</taxon>
        <taxon>Cytophagia</taxon>
        <taxon>Cytophagales</taxon>
        <taxon>Rhodocytophagaceae</taxon>
        <taxon>Xanthocytophaga</taxon>
    </lineage>
</organism>
<dbReference type="SUPFAM" id="SSF56935">
    <property type="entry name" value="Porins"/>
    <property type="match status" value="1"/>
</dbReference>
<comment type="caution">
    <text evidence="2">The sequence shown here is derived from an EMBL/GenBank/DDBJ whole genome shotgun (WGS) entry which is preliminary data.</text>
</comment>
<keyword evidence="3" id="KW-1185">Reference proteome</keyword>
<dbReference type="AlphaFoldDB" id="A0AAE3UC17"/>
<protein>
    <submittedName>
        <fullName evidence="2">DUF6268 family outer membrane beta-barrel protein</fullName>
    </submittedName>
</protein>
<evidence type="ECO:0000313" key="3">
    <source>
        <dbReference type="Proteomes" id="UP001232063"/>
    </source>
</evidence>
<dbReference type="EMBL" id="JASJOU010000002">
    <property type="protein sequence ID" value="MDJ1500443.1"/>
    <property type="molecule type" value="Genomic_DNA"/>
</dbReference>
<gene>
    <name evidence="2" type="ORF">QNI22_07295</name>
</gene>
<accession>A0AAE3UC17</accession>
<dbReference type="Proteomes" id="UP001232063">
    <property type="component" value="Unassembled WGS sequence"/>
</dbReference>
<sequence>MKATTLVLFFVCIPLLIKAQELELLDIHYSISPIQTSTSHEYIQQGSIKLRYPIIAGQRNQFLVGPTYDIMWVGKTINDHQALHGLSVQVAWQRKIRSNLSFSWLFTPGIYSDFKDIREEDFRFSTAFRMKHTLSEKTSIGFGIGYARQFFGNVLMPFLEIDWKINDRWSMSGLFPIRPKIEYLVTKRLTLGTQIQVDNSSSRLSSQYNESQIVQFKQWNAQLYADWKLYKNLYFSLIAGYVFRRKVQVFTKDTKVPWTLFTFPIGGERTAIRTIAANGYLLQAGLAIKLKRR</sequence>
<reference evidence="2" key="1">
    <citation type="submission" date="2023-05" db="EMBL/GenBank/DDBJ databases">
        <authorList>
            <person name="Zhang X."/>
        </authorList>
    </citation>
    <scope>NUCLEOTIDE SEQUENCE</scope>
    <source>
        <strain evidence="2">BD1B2-1</strain>
    </source>
</reference>
<proteinExistence type="predicted"/>
<dbReference type="InterPro" id="IPR046235">
    <property type="entry name" value="DUF6268"/>
</dbReference>
<feature type="domain" description="DUF6268" evidence="1">
    <location>
        <begin position="82"/>
        <end position="254"/>
    </location>
</feature>
<dbReference type="RefSeq" id="WP_314509973.1">
    <property type="nucleotide sequence ID" value="NZ_JASJOU010000002.1"/>
</dbReference>